<name>A0A2U1PHB9_ARTAN</name>
<gene>
    <name evidence="3" type="ORF">CTI12_AA151650</name>
</gene>
<dbReference type="AlphaFoldDB" id="A0A2U1PHB9"/>
<dbReference type="PANTHER" id="PTHR12320">
    <property type="entry name" value="PROTEIN PHOSPHATASE 2C"/>
    <property type="match status" value="1"/>
</dbReference>
<keyword evidence="1" id="KW-0378">Hydrolase</keyword>
<evidence type="ECO:0000256" key="1">
    <source>
        <dbReference type="RuleBase" id="RU366020"/>
    </source>
</evidence>
<keyword evidence="1" id="KW-0460">Magnesium</keyword>
<sequence>MPSNYFSRLRGSFRQGIQQSFDVLEGSFVDSLEVLPVHGKLLLGKSGSYYRTFAAFSDLNILFQRGTSVAAQSSNSQRKNITVVGTVSRTLSIPSVSGPPFQVCGYHVDNLLTGPSRFPISIGSRRVPMALLGSNAILGRYYQNNITSRHGQLMASIKNPNISSVSRRFHNVSDTGMGFKNTEQPDSIFPRYLISHVGKKSGNCDPFIGSDRESFHTSSPACLSASTASELSFDDQRSSSAGSDDRIVEFCHTHMVLGLDHRTNQERSSLKLVSGSCYLPHPEKEEKGGEDAHFICSDKRAIGVADGVGGWVDLGVDAGIYARELMYNSLIAVQDEPASSADPARVLEKAHANTKAKGSSTACIITLTDQGLSAINLGDSGFMVVRDGCTLFRSPAQQHNFNFTYQLQNGGNGDSPSSGQVFSVHVAPGDVIVAGTDGLFDNLYNSDITAVVVHAVRAGLGPQVIAQKIAALARQRAQEKDRQTPFSAAAQEAGIRYYGGKLDDITVVVSYITASKNGLSAINLGDSGFMVVRDGCTLFRSPAQQHNFNFTYQLQNGGNGDSPSSGQVFSVHVAPGDVIVAGTDGLFDNLYNSDITAVVVHAVRAGLGPQVIAQKIAALARQRAQEKDRQTPFSAAAQEAGIRYYGGKLDDITVVVSYITASKNEKTRFVKLVMVSVVVSRAKLMVASFVLSIAENMVRLSGYCENAGIRFWFAYYENDGIGFWFAYCEKERADDGVAGDGELELADEEDRRNIYR</sequence>
<dbReference type="GO" id="GO:0046872">
    <property type="term" value="F:metal ion binding"/>
    <property type="evidence" value="ECO:0007669"/>
    <property type="project" value="UniProtKB-UniRule"/>
</dbReference>
<comment type="catalytic activity">
    <reaction evidence="1">
        <text>O-phospho-L-seryl-[protein] + H2O = L-seryl-[protein] + phosphate</text>
        <dbReference type="Rhea" id="RHEA:20629"/>
        <dbReference type="Rhea" id="RHEA-COMP:9863"/>
        <dbReference type="Rhea" id="RHEA-COMP:11604"/>
        <dbReference type="ChEBI" id="CHEBI:15377"/>
        <dbReference type="ChEBI" id="CHEBI:29999"/>
        <dbReference type="ChEBI" id="CHEBI:43474"/>
        <dbReference type="ChEBI" id="CHEBI:83421"/>
        <dbReference type="EC" id="3.1.3.16"/>
    </reaction>
</comment>
<dbReference type="GO" id="GO:0004722">
    <property type="term" value="F:protein serine/threonine phosphatase activity"/>
    <property type="evidence" value="ECO:0007669"/>
    <property type="project" value="UniProtKB-EC"/>
</dbReference>
<organism evidence="3 4">
    <name type="scientific">Artemisia annua</name>
    <name type="common">Sweet wormwood</name>
    <dbReference type="NCBI Taxonomy" id="35608"/>
    <lineage>
        <taxon>Eukaryota</taxon>
        <taxon>Viridiplantae</taxon>
        <taxon>Streptophyta</taxon>
        <taxon>Embryophyta</taxon>
        <taxon>Tracheophyta</taxon>
        <taxon>Spermatophyta</taxon>
        <taxon>Magnoliopsida</taxon>
        <taxon>eudicotyledons</taxon>
        <taxon>Gunneridae</taxon>
        <taxon>Pentapetalae</taxon>
        <taxon>asterids</taxon>
        <taxon>campanulids</taxon>
        <taxon>Asterales</taxon>
        <taxon>Asteraceae</taxon>
        <taxon>Asteroideae</taxon>
        <taxon>Anthemideae</taxon>
        <taxon>Artemisiinae</taxon>
        <taxon>Artemisia</taxon>
    </lineage>
</organism>
<dbReference type="InterPro" id="IPR001932">
    <property type="entry name" value="PPM-type_phosphatase-like_dom"/>
</dbReference>
<proteinExistence type="inferred from homology"/>
<dbReference type="SUPFAM" id="SSF81606">
    <property type="entry name" value="PP2C-like"/>
    <property type="match status" value="2"/>
</dbReference>
<dbReference type="PROSITE" id="PS51746">
    <property type="entry name" value="PPM_2"/>
    <property type="match status" value="1"/>
</dbReference>
<dbReference type="OrthoDB" id="60843at2759"/>
<accession>A0A2U1PHB9</accession>
<keyword evidence="4" id="KW-1185">Reference proteome</keyword>
<dbReference type="SMART" id="SM00332">
    <property type="entry name" value="PP2Cc"/>
    <property type="match status" value="1"/>
</dbReference>
<reference evidence="3 4" key="1">
    <citation type="journal article" date="2018" name="Mol. Plant">
        <title>The genome of Artemisia annua provides insight into the evolution of Asteraceae family and artemisinin biosynthesis.</title>
        <authorList>
            <person name="Shen Q."/>
            <person name="Zhang L."/>
            <person name="Liao Z."/>
            <person name="Wang S."/>
            <person name="Yan T."/>
            <person name="Shi P."/>
            <person name="Liu M."/>
            <person name="Fu X."/>
            <person name="Pan Q."/>
            <person name="Wang Y."/>
            <person name="Lv Z."/>
            <person name="Lu X."/>
            <person name="Zhang F."/>
            <person name="Jiang W."/>
            <person name="Ma Y."/>
            <person name="Chen M."/>
            <person name="Hao X."/>
            <person name="Li L."/>
            <person name="Tang Y."/>
            <person name="Lv G."/>
            <person name="Zhou Y."/>
            <person name="Sun X."/>
            <person name="Brodelius P.E."/>
            <person name="Rose J.K.C."/>
            <person name="Tang K."/>
        </authorList>
    </citation>
    <scope>NUCLEOTIDE SEQUENCE [LARGE SCALE GENOMIC DNA]</scope>
    <source>
        <strain evidence="4">cv. Huhao1</strain>
        <tissue evidence="3">Leaf</tissue>
    </source>
</reference>
<dbReference type="InterPro" id="IPR036457">
    <property type="entry name" value="PPM-type-like_dom_sf"/>
</dbReference>
<dbReference type="Proteomes" id="UP000245207">
    <property type="component" value="Unassembled WGS sequence"/>
</dbReference>
<feature type="domain" description="PPM-type phosphatase" evidence="2">
    <location>
        <begin position="276"/>
        <end position="512"/>
    </location>
</feature>
<comment type="caution">
    <text evidence="3">The sequence shown here is derived from an EMBL/GenBank/DDBJ whole genome shotgun (WGS) entry which is preliminary data.</text>
</comment>
<dbReference type="PANTHER" id="PTHR12320:SF83">
    <property type="entry name" value="PROTEIN PHOSPHATASE 2C 55-RELATED"/>
    <property type="match status" value="1"/>
</dbReference>
<dbReference type="EC" id="3.1.3.16" evidence="1"/>
<comment type="cofactor">
    <cofactor evidence="1">
        <name>Mn(2+)</name>
        <dbReference type="ChEBI" id="CHEBI:29035"/>
    </cofactor>
</comment>
<keyword evidence="1" id="KW-0464">Manganese</keyword>
<dbReference type="InterPro" id="IPR039123">
    <property type="entry name" value="PPTC7"/>
</dbReference>
<dbReference type="EMBL" id="PKPP01001164">
    <property type="protein sequence ID" value="PWA85057.1"/>
    <property type="molecule type" value="Genomic_DNA"/>
</dbReference>
<comment type="cofactor">
    <cofactor evidence="1">
        <name>Mg(2+)</name>
        <dbReference type="ChEBI" id="CHEBI:18420"/>
    </cofactor>
</comment>
<evidence type="ECO:0000259" key="2">
    <source>
        <dbReference type="PROSITE" id="PS51746"/>
    </source>
</evidence>
<dbReference type="Gene3D" id="3.60.40.10">
    <property type="entry name" value="PPM-type phosphatase domain"/>
    <property type="match status" value="3"/>
</dbReference>
<protein>
    <recommendedName>
        <fullName evidence="1">Protein phosphatase</fullName>
        <ecNumber evidence="1">3.1.3.16</ecNumber>
    </recommendedName>
</protein>
<keyword evidence="1" id="KW-0904">Protein phosphatase</keyword>
<evidence type="ECO:0000313" key="4">
    <source>
        <dbReference type="Proteomes" id="UP000245207"/>
    </source>
</evidence>
<dbReference type="SMART" id="SM00331">
    <property type="entry name" value="PP2C_SIG"/>
    <property type="match status" value="1"/>
</dbReference>
<evidence type="ECO:0000313" key="3">
    <source>
        <dbReference type="EMBL" id="PWA85057.1"/>
    </source>
</evidence>
<keyword evidence="1" id="KW-0479">Metal-binding</keyword>
<comment type="catalytic activity">
    <reaction evidence="1">
        <text>O-phospho-L-threonyl-[protein] + H2O = L-threonyl-[protein] + phosphate</text>
        <dbReference type="Rhea" id="RHEA:47004"/>
        <dbReference type="Rhea" id="RHEA-COMP:11060"/>
        <dbReference type="Rhea" id="RHEA-COMP:11605"/>
        <dbReference type="ChEBI" id="CHEBI:15377"/>
        <dbReference type="ChEBI" id="CHEBI:30013"/>
        <dbReference type="ChEBI" id="CHEBI:43474"/>
        <dbReference type="ChEBI" id="CHEBI:61977"/>
        <dbReference type="EC" id="3.1.3.16"/>
    </reaction>
</comment>
<comment type="similarity">
    <text evidence="1">Belongs to the PP2C family.</text>
</comment>
<dbReference type="STRING" id="35608.A0A2U1PHB9"/>